<feature type="domain" description="Alanine dehydrogenase/pyridine nucleotide transhydrogenase N-terminal" evidence="22">
    <location>
        <begin position="110"/>
        <end position="240"/>
    </location>
</feature>
<comment type="subunit">
    <text evidence="5">Homotetramer.</text>
</comment>
<evidence type="ECO:0000256" key="6">
    <source>
        <dbReference type="ARBA" id="ARBA00012846"/>
    </source>
</evidence>
<comment type="subcellular location">
    <subcellularLocation>
        <location evidence="1">Mitochondrion</location>
    </subcellularLocation>
</comment>
<evidence type="ECO:0000256" key="1">
    <source>
        <dbReference type="ARBA" id="ARBA00004173"/>
    </source>
</evidence>
<evidence type="ECO:0000259" key="21">
    <source>
        <dbReference type="SMART" id="SM01002"/>
    </source>
</evidence>
<evidence type="ECO:0000256" key="5">
    <source>
        <dbReference type="ARBA" id="ARBA00011881"/>
    </source>
</evidence>
<evidence type="ECO:0000256" key="10">
    <source>
        <dbReference type="ARBA" id="ARBA00022990"/>
    </source>
</evidence>
<dbReference type="InterPro" id="IPR051168">
    <property type="entry name" value="AASS"/>
</dbReference>
<dbReference type="Pfam" id="PF05222">
    <property type="entry name" value="AlaDh_PNT_N"/>
    <property type="match status" value="1"/>
</dbReference>
<dbReference type="InterPro" id="IPR007698">
    <property type="entry name" value="AlaDH/PNT_NAD(H)-bd"/>
</dbReference>
<evidence type="ECO:0000256" key="11">
    <source>
        <dbReference type="ARBA" id="ARBA00023002"/>
    </source>
</evidence>
<dbReference type="Gene3D" id="1.10.1870.10">
    <property type="entry name" value="Domain 3, Saccharopine reductase"/>
    <property type="match status" value="1"/>
</dbReference>
<dbReference type="GO" id="GO:0005739">
    <property type="term" value="C:mitochondrion"/>
    <property type="evidence" value="ECO:0007669"/>
    <property type="project" value="UniProtKB-SubCell"/>
</dbReference>
<comment type="similarity">
    <text evidence="4">In the N-terminal section; belongs to the AlaDH/PNT family.</text>
</comment>
<evidence type="ECO:0000256" key="9">
    <source>
        <dbReference type="ARBA" id="ARBA00022946"/>
    </source>
</evidence>
<evidence type="ECO:0000256" key="8">
    <source>
        <dbReference type="ARBA" id="ARBA00022857"/>
    </source>
</evidence>
<feature type="domain" description="Alanine dehydrogenase/pyridine nucleotide transhydrogenase NAD(H)-binding" evidence="21">
    <location>
        <begin position="280"/>
        <end position="477"/>
    </location>
</feature>
<dbReference type="Gene3D" id="3.30.360.10">
    <property type="entry name" value="Dihydrodipicolinate Reductase, domain 2"/>
    <property type="match status" value="1"/>
</dbReference>
<comment type="catalytic activity">
    <reaction evidence="17">
        <text>L-saccharopine + NAD(+) + H2O = (S)-2-amino-6-oxohexanoate + L-glutamate + NADH + H(+)</text>
        <dbReference type="Rhea" id="RHEA:24520"/>
        <dbReference type="ChEBI" id="CHEBI:15377"/>
        <dbReference type="ChEBI" id="CHEBI:15378"/>
        <dbReference type="ChEBI" id="CHEBI:29985"/>
        <dbReference type="ChEBI" id="CHEBI:57540"/>
        <dbReference type="ChEBI" id="CHEBI:57945"/>
        <dbReference type="ChEBI" id="CHEBI:57951"/>
        <dbReference type="ChEBI" id="CHEBI:58321"/>
        <dbReference type="EC" id="1.5.1.9"/>
    </reaction>
    <physiologicalReaction direction="left-to-right" evidence="17">
        <dbReference type="Rhea" id="RHEA:24521"/>
    </physiologicalReaction>
</comment>
<dbReference type="GO" id="GO:0006554">
    <property type="term" value="P:lysine catabolic process"/>
    <property type="evidence" value="ECO:0007669"/>
    <property type="project" value="UniProtKB-ARBA"/>
</dbReference>
<dbReference type="InterPro" id="IPR032095">
    <property type="entry name" value="Sacchrp_dh-like_C"/>
</dbReference>
<keyword evidence="11" id="KW-0560">Oxidoreductase</keyword>
<evidence type="ECO:0000256" key="19">
    <source>
        <dbReference type="ARBA" id="ARBA00072416"/>
    </source>
</evidence>
<dbReference type="EC" id="1.5.1.9" evidence="7"/>
<dbReference type="InterPro" id="IPR007886">
    <property type="entry name" value="AlaDH/PNT_N"/>
</dbReference>
<sequence length="1010" mass="112591">MQLASLNTFHYSVPVFCTVKGIFLVGFCTKCFIVLQYIDTGLLFFPSVYCKHHIFNYTVLTSINFVIRFLQADCFVLHSLDLIMWQISKCKRTKVLLACLARHHHKAVLAIRREDINVWERRAPLAPKHVKELTSLGYKVLVQPSNRRAIHEKEYKKAGGIIQEDIQDASLIVGVKRPPEEKLLPNKTYAFFSHTIKAQEANMSLLDEILKLEIRLIDYEKMVDHRGVRVVAFGQWAGVAGMINMLHGLGLRFLALGHHTPFMHIGMAHNYRNSSQAVQAVRDAGYEISLGLMPKSIGPLTFVFTGTGNVSKGAQEIINELPCEFVEPHELKEVSKTGDLRKVYATVLSRHHHLVRKTDGVYDPVEYDKNPELYTSRFNTDIAPYTTCLINGIYWDPGSPRLLTRQDAQRLLAPVKSSTVATEGCPELPHKLLAIGDISADTGGSIEFMTECTTIDMPFCMYDADQHIIHDSVEGCGILMCSIDNLPAQLPIEATEYFGDMLFPYIEEMLMSDDMKPMEQQTFSPVVRNAVIASSGCLTPKYKYIQKLRESREHAQLMTQGTKKKILVLGSGYVSGPVINYLTRDPNVEITAVSMVKDQVDHLSKRYHNTTPIAMDIYKNEEKLSTLIKKHDLVVSLLPYSAHPSVAKKCIKNKVNLVTASYITPAMKELQQSAEDAGIIIVGEMGLDPGLDHMLAMECFDKAKDVGAKVESYISFCGGLPAPEFSDNPLRYKFSWSPLAVLFNTIQPATYLKDGQIVNIAAGGSLLESVNAMDCFPGLNLEGFPNRDSTKYAEPYGIQTAHTLMRGTLRYKGFCNAMSGFVKLGLISTDPCPLLEVNAPPITWKELLCHLLNVSTSTSTDTFKELVYNKLDKDDSNMEALQWFGLLSEEPVPVADSIVDALAKHLEIMLSFGPGERDMIVLRNDIGIRHPSGHLESKNISLVVYGDVNGYSAMAKTVGYPTAIAAKMVLDGEVESRGLVIPLTKNIYGPILERVREEGIHYSTKSTFSL</sequence>
<evidence type="ECO:0000313" key="24">
    <source>
        <dbReference type="Proteomes" id="UP000694892"/>
    </source>
</evidence>
<dbReference type="GO" id="GO:0047131">
    <property type="term" value="F:saccharopine dehydrogenase (NAD+, L-glutamate-forming) activity"/>
    <property type="evidence" value="ECO:0007669"/>
    <property type="project" value="UniProtKB-EC"/>
</dbReference>
<evidence type="ECO:0000256" key="7">
    <source>
        <dbReference type="ARBA" id="ARBA00012849"/>
    </source>
</evidence>
<keyword evidence="12" id="KW-0520">NAD</keyword>
<reference evidence="24" key="1">
    <citation type="journal article" date="2016" name="Nature">
        <title>Genome evolution in the allotetraploid frog Xenopus laevis.</title>
        <authorList>
            <person name="Session A.M."/>
            <person name="Uno Y."/>
            <person name="Kwon T."/>
            <person name="Chapman J.A."/>
            <person name="Toyoda A."/>
            <person name="Takahashi S."/>
            <person name="Fukui A."/>
            <person name="Hikosaka A."/>
            <person name="Suzuki A."/>
            <person name="Kondo M."/>
            <person name="van Heeringen S.J."/>
            <person name="Quigley I."/>
            <person name="Heinz S."/>
            <person name="Ogino H."/>
            <person name="Ochi H."/>
            <person name="Hellsten U."/>
            <person name="Lyons J.B."/>
            <person name="Simakov O."/>
            <person name="Putnam N."/>
            <person name="Stites J."/>
            <person name="Kuroki Y."/>
            <person name="Tanaka T."/>
            <person name="Michiue T."/>
            <person name="Watanabe M."/>
            <person name="Bogdanovic O."/>
            <person name="Lister R."/>
            <person name="Georgiou G."/>
            <person name="Paranjpe S.S."/>
            <person name="van Kruijsbergen I."/>
            <person name="Shu S."/>
            <person name="Carlson J."/>
            <person name="Kinoshita T."/>
            <person name="Ohta Y."/>
            <person name="Mawaribuchi S."/>
            <person name="Jenkins J."/>
            <person name="Grimwood J."/>
            <person name="Schmutz J."/>
            <person name="Mitros T."/>
            <person name="Mozaffari S.V."/>
            <person name="Suzuki Y."/>
            <person name="Haramoto Y."/>
            <person name="Yamamoto T.S."/>
            <person name="Takagi C."/>
            <person name="Heald R."/>
            <person name="Miller K."/>
            <person name="Haudenschild C."/>
            <person name="Kitzman J."/>
            <person name="Nakayama T."/>
            <person name="Izutsu Y."/>
            <person name="Robert J."/>
            <person name="Fortriede J."/>
            <person name="Burns K."/>
            <person name="Lotay V."/>
            <person name="Karimi K."/>
            <person name="Yasuoka Y."/>
            <person name="Dichmann D.S."/>
            <person name="Flajnik M.F."/>
            <person name="Houston D.W."/>
            <person name="Shendure J."/>
            <person name="DuPasquier L."/>
            <person name="Vize P.D."/>
            <person name="Zorn A.M."/>
            <person name="Ito M."/>
            <person name="Marcotte E.M."/>
            <person name="Wallingford J.B."/>
            <person name="Ito Y."/>
            <person name="Asashima M."/>
            <person name="Ueno N."/>
            <person name="Matsuda Y."/>
            <person name="Veenstra G.J."/>
            <person name="Fujiyama A."/>
            <person name="Harland R.M."/>
            <person name="Taira M."/>
            <person name="Rokhsar D.S."/>
        </authorList>
    </citation>
    <scope>NUCLEOTIDE SEQUENCE [LARGE SCALE GENOMIC DNA]</scope>
    <source>
        <strain evidence="24">J</strain>
    </source>
</reference>
<evidence type="ECO:0000256" key="2">
    <source>
        <dbReference type="ARBA" id="ARBA00004682"/>
    </source>
</evidence>
<dbReference type="SMART" id="SM01003">
    <property type="entry name" value="AlaDh_PNT_N"/>
    <property type="match status" value="1"/>
</dbReference>
<accession>A0A974HSU5</accession>
<keyword evidence="10" id="KW-0007">Acetylation</keyword>
<organism evidence="23 24">
    <name type="scientific">Xenopus laevis</name>
    <name type="common">African clawed frog</name>
    <dbReference type="NCBI Taxonomy" id="8355"/>
    <lineage>
        <taxon>Eukaryota</taxon>
        <taxon>Metazoa</taxon>
        <taxon>Chordata</taxon>
        <taxon>Craniata</taxon>
        <taxon>Vertebrata</taxon>
        <taxon>Euteleostomi</taxon>
        <taxon>Amphibia</taxon>
        <taxon>Batrachia</taxon>
        <taxon>Anura</taxon>
        <taxon>Pipoidea</taxon>
        <taxon>Pipidae</taxon>
        <taxon>Xenopodinae</taxon>
        <taxon>Xenopus</taxon>
        <taxon>Xenopus</taxon>
    </lineage>
</organism>
<evidence type="ECO:0000256" key="13">
    <source>
        <dbReference type="ARBA" id="ARBA00023128"/>
    </source>
</evidence>
<dbReference type="Pfam" id="PF03435">
    <property type="entry name" value="Sacchrp_dh_NADP"/>
    <property type="match status" value="1"/>
</dbReference>
<dbReference type="SUPFAM" id="SSF55347">
    <property type="entry name" value="Glyceraldehyde-3-phosphate dehydrogenase-like, C-terminal domain"/>
    <property type="match status" value="1"/>
</dbReference>
<name>A0A974HSU5_XENLA</name>
<comment type="pathway">
    <text evidence="2">Amino-acid degradation; L-lysine degradation via saccharopine pathway; glutaryl-CoA from L-lysine: step 1/6.</text>
</comment>
<dbReference type="GO" id="GO:0047130">
    <property type="term" value="F:saccharopine dehydrogenase (NADP+, L-lysine-forming) activity"/>
    <property type="evidence" value="ECO:0007669"/>
    <property type="project" value="UniProtKB-EC"/>
</dbReference>
<evidence type="ECO:0000256" key="17">
    <source>
        <dbReference type="ARBA" id="ARBA00051926"/>
    </source>
</evidence>
<keyword evidence="9" id="KW-0809">Transit peptide</keyword>
<evidence type="ECO:0000256" key="20">
    <source>
        <dbReference type="ARBA" id="ARBA00081012"/>
    </source>
</evidence>
<comment type="function">
    <text evidence="18">Bifunctional enzyme that catalyzes the first two steps in lysine degradation.</text>
</comment>
<dbReference type="Proteomes" id="UP000694892">
    <property type="component" value="Chromosome 3L"/>
</dbReference>
<dbReference type="PANTHER" id="PTHR11133:SF22">
    <property type="entry name" value="ALPHA-AMINOADIPIC SEMIALDEHYDE SYNTHASE, MITOCHONDRIAL"/>
    <property type="match status" value="1"/>
</dbReference>
<dbReference type="CDD" id="cd12189">
    <property type="entry name" value="LKR_SDH_like"/>
    <property type="match status" value="1"/>
</dbReference>
<dbReference type="Pfam" id="PF16653">
    <property type="entry name" value="Sacchrp_dh_C"/>
    <property type="match status" value="1"/>
</dbReference>
<evidence type="ECO:0000256" key="12">
    <source>
        <dbReference type="ARBA" id="ARBA00023027"/>
    </source>
</evidence>
<evidence type="ECO:0000313" key="23">
    <source>
        <dbReference type="EMBL" id="OCT89044.1"/>
    </source>
</evidence>
<gene>
    <name evidence="23" type="ORF">XELAEV_18017664mg</name>
</gene>
<protein>
    <recommendedName>
        <fullName evidence="19">Alpha-aminoadipic semialdehyde synthase, mitochondrial</fullName>
        <ecNumber evidence="6">1.5.1.8</ecNumber>
        <ecNumber evidence="7">1.5.1.9</ecNumber>
    </recommendedName>
    <alternativeName>
        <fullName evidence="20">LKR/SDH</fullName>
    </alternativeName>
</protein>
<keyword evidence="14" id="KW-0511">Multifunctional enzyme</keyword>
<evidence type="ECO:0000259" key="22">
    <source>
        <dbReference type="SMART" id="SM01003"/>
    </source>
</evidence>
<dbReference type="AlphaFoldDB" id="A0A974HSU5"/>
<keyword evidence="13" id="KW-0496">Mitochondrion</keyword>
<evidence type="ECO:0000256" key="4">
    <source>
        <dbReference type="ARBA" id="ARBA00005624"/>
    </source>
</evidence>
<dbReference type="EC" id="1.5.1.8" evidence="6"/>
<proteinExistence type="inferred from homology"/>
<dbReference type="PANTHER" id="PTHR11133">
    <property type="entry name" value="SACCHAROPINE DEHYDROGENASE"/>
    <property type="match status" value="1"/>
</dbReference>
<dbReference type="FunFam" id="3.40.50.720:FF:000087">
    <property type="entry name" value="alpha-aminoadipic semialdehyde synthase, mitochondrial"/>
    <property type="match status" value="1"/>
</dbReference>
<evidence type="ECO:0000256" key="14">
    <source>
        <dbReference type="ARBA" id="ARBA00023268"/>
    </source>
</evidence>
<evidence type="ECO:0000256" key="15">
    <source>
        <dbReference type="ARBA" id="ARBA00025744"/>
    </source>
</evidence>
<keyword evidence="8" id="KW-0521">NADP</keyword>
<dbReference type="FunFam" id="3.40.50.720:FF:000072">
    <property type="entry name" value="Saccharopine dehydrogenase [NADP(+), L-glutamate-forming]"/>
    <property type="match status" value="1"/>
</dbReference>
<dbReference type="OMA" id="TPHVHDI"/>
<dbReference type="SMART" id="SM01002">
    <property type="entry name" value="AlaDh_PNT_C"/>
    <property type="match status" value="1"/>
</dbReference>
<dbReference type="FunFam" id="1.10.1870.10:FF:000001">
    <property type="entry name" value="Alpha-aminoadipic semialdehyde synthase, mitochondrial"/>
    <property type="match status" value="1"/>
</dbReference>
<dbReference type="SUPFAM" id="SSF52283">
    <property type="entry name" value="Formate/glycerate dehydrogenase catalytic domain-like"/>
    <property type="match status" value="1"/>
</dbReference>
<comment type="pathway">
    <text evidence="3">Amino-acid degradation; L-lysine degradation via saccharopine pathway; glutaryl-CoA from L-lysine: step 2/6.</text>
</comment>
<dbReference type="EMBL" id="CM004470">
    <property type="protein sequence ID" value="OCT89044.1"/>
    <property type="molecule type" value="Genomic_DNA"/>
</dbReference>
<evidence type="ECO:0000256" key="16">
    <source>
        <dbReference type="ARBA" id="ARBA00051738"/>
    </source>
</evidence>
<dbReference type="Gene3D" id="3.40.50.720">
    <property type="entry name" value="NAD(P)-binding Rossmann-like Domain"/>
    <property type="match status" value="3"/>
</dbReference>
<dbReference type="FunFam" id="3.30.360.10:FF:000008">
    <property type="entry name" value="Alpha-aminoadipic semialdehyde synthase, mitochondrial"/>
    <property type="match status" value="1"/>
</dbReference>
<dbReference type="InterPro" id="IPR005097">
    <property type="entry name" value="Sacchrp_dh_NADP-bd"/>
</dbReference>
<dbReference type="GO" id="GO:0019878">
    <property type="term" value="P:lysine biosynthetic process via aminoadipic acid"/>
    <property type="evidence" value="ECO:0007669"/>
    <property type="project" value="TreeGrafter"/>
</dbReference>
<evidence type="ECO:0000256" key="18">
    <source>
        <dbReference type="ARBA" id="ARBA00055923"/>
    </source>
</evidence>
<comment type="similarity">
    <text evidence="15">In the C-terminal section; belongs to the saccharopine dehydrogenase family.</text>
</comment>
<dbReference type="InterPro" id="IPR036291">
    <property type="entry name" value="NAD(P)-bd_dom_sf"/>
</dbReference>
<dbReference type="SUPFAM" id="SSF51735">
    <property type="entry name" value="NAD(P)-binding Rossmann-fold domains"/>
    <property type="match status" value="1"/>
</dbReference>
<comment type="catalytic activity">
    <reaction evidence="16">
        <text>L-saccharopine + NADP(+) + H2O = L-lysine + 2-oxoglutarate + NADPH + H(+)</text>
        <dbReference type="Rhea" id="RHEA:19373"/>
        <dbReference type="ChEBI" id="CHEBI:15377"/>
        <dbReference type="ChEBI" id="CHEBI:15378"/>
        <dbReference type="ChEBI" id="CHEBI:16810"/>
        <dbReference type="ChEBI" id="CHEBI:32551"/>
        <dbReference type="ChEBI" id="CHEBI:57783"/>
        <dbReference type="ChEBI" id="CHEBI:57951"/>
        <dbReference type="ChEBI" id="CHEBI:58349"/>
        <dbReference type="EC" id="1.5.1.8"/>
    </reaction>
    <physiologicalReaction direction="right-to-left" evidence="16">
        <dbReference type="Rhea" id="RHEA:19375"/>
    </physiologicalReaction>
</comment>
<evidence type="ECO:0000256" key="3">
    <source>
        <dbReference type="ARBA" id="ARBA00004720"/>
    </source>
</evidence>